<reference evidence="4" key="1">
    <citation type="submission" date="2020-09" db="EMBL/GenBank/DDBJ databases">
        <title>Genome-Enabled Discovery of Anthraquinone Biosynthesis in Senna tora.</title>
        <authorList>
            <person name="Kang S.-H."/>
            <person name="Pandey R.P."/>
            <person name="Lee C.-M."/>
            <person name="Sim J.-S."/>
            <person name="Jeong J.-T."/>
            <person name="Choi B.-S."/>
            <person name="Jung M."/>
            <person name="Ginzburg D."/>
            <person name="Zhao K."/>
            <person name="Won S.Y."/>
            <person name="Oh T.-J."/>
            <person name="Yu Y."/>
            <person name="Kim N.-H."/>
            <person name="Lee O.R."/>
            <person name="Lee T.-H."/>
            <person name="Bashyal P."/>
            <person name="Kim T.-S."/>
            <person name="Lee W.-H."/>
            <person name="Kawkins C."/>
            <person name="Kim C.-K."/>
            <person name="Kim J.S."/>
            <person name="Ahn B.O."/>
            <person name="Rhee S.Y."/>
            <person name="Sohng J.K."/>
        </authorList>
    </citation>
    <scope>NUCLEOTIDE SEQUENCE</scope>
    <source>
        <tissue evidence="4">Leaf</tissue>
    </source>
</reference>
<feature type="transmembrane region" description="Helical" evidence="2">
    <location>
        <begin position="327"/>
        <end position="347"/>
    </location>
</feature>
<evidence type="ECO:0000256" key="1">
    <source>
        <dbReference type="ARBA" id="ARBA00022821"/>
    </source>
</evidence>
<keyword evidence="2" id="KW-0472">Membrane</keyword>
<dbReference type="Pfam" id="PF00931">
    <property type="entry name" value="NB-ARC"/>
    <property type="match status" value="1"/>
</dbReference>
<dbReference type="EMBL" id="JAAIUW010000001">
    <property type="protein sequence ID" value="KAF7844618.1"/>
    <property type="molecule type" value="Genomic_DNA"/>
</dbReference>
<dbReference type="SUPFAM" id="SSF52540">
    <property type="entry name" value="P-loop containing nucleoside triphosphate hydrolases"/>
    <property type="match status" value="1"/>
</dbReference>
<evidence type="ECO:0000259" key="3">
    <source>
        <dbReference type="Pfam" id="PF00931"/>
    </source>
</evidence>
<dbReference type="PRINTS" id="PR00364">
    <property type="entry name" value="DISEASERSIST"/>
</dbReference>
<dbReference type="Proteomes" id="UP000634136">
    <property type="component" value="Unassembled WGS sequence"/>
</dbReference>
<dbReference type="InterPro" id="IPR002182">
    <property type="entry name" value="NB-ARC"/>
</dbReference>
<dbReference type="Gene3D" id="3.40.50.300">
    <property type="entry name" value="P-loop containing nucleotide triphosphate hydrolases"/>
    <property type="match status" value="1"/>
</dbReference>
<gene>
    <name evidence="4" type="ORF">G2W53_001523</name>
</gene>
<keyword evidence="5" id="KW-1185">Reference proteome</keyword>
<feature type="domain" description="NB-ARC" evidence="3">
    <location>
        <begin position="154"/>
        <end position="227"/>
    </location>
</feature>
<evidence type="ECO:0000256" key="2">
    <source>
        <dbReference type="SAM" id="Phobius"/>
    </source>
</evidence>
<name>A0A834XJV4_9FABA</name>
<organism evidence="4 5">
    <name type="scientific">Senna tora</name>
    <dbReference type="NCBI Taxonomy" id="362788"/>
    <lineage>
        <taxon>Eukaryota</taxon>
        <taxon>Viridiplantae</taxon>
        <taxon>Streptophyta</taxon>
        <taxon>Embryophyta</taxon>
        <taxon>Tracheophyta</taxon>
        <taxon>Spermatophyta</taxon>
        <taxon>Magnoliopsida</taxon>
        <taxon>eudicotyledons</taxon>
        <taxon>Gunneridae</taxon>
        <taxon>Pentapetalae</taxon>
        <taxon>rosids</taxon>
        <taxon>fabids</taxon>
        <taxon>Fabales</taxon>
        <taxon>Fabaceae</taxon>
        <taxon>Caesalpinioideae</taxon>
        <taxon>Cassia clade</taxon>
        <taxon>Senna</taxon>
    </lineage>
</organism>
<sequence>MASDAARFLCNQSLKSLRELESHLPPAVTAEIRDTLQKFETDQSIWSSSIAQTLIPKLHYLIDILAEWRITMEERKGIKKLLRRFSLVQPYLFYKRLRLIGRNLRQMVNRVPKPDQTTFPSAPPKRFDPDPSAIVGFDELEEQMVRWISGASGDDRFNAIGIYGIGGSGKTALVYKALKNPTVCTKFTRVIWACLSDLTSHDEIDIRVLKYVLRDLGCDSDSLEEAQGVSLMGVLEKKLVVTSRLKEVAQQIVGSKSLIHIKPWDYEKAEFLKEIVKQNVVTEENGIVDEKLVDEIVEHCHGLPHAAKTLPHTLAEFMSYPDSAAMLLPYLLFLATLTTVITAALMMTMMKPIVAVNIVSVI</sequence>
<keyword evidence="4" id="KW-0418">Kinase</keyword>
<protein>
    <submittedName>
        <fullName evidence="4">Diacylglycerol kinase 5 isoform X2</fullName>
    </submittedName>
</protein>
<comment type="caution">
    <text evidence="4">The sequence shown here is derived from an EMBL/GenBank/DDBJ whole genome shotgun (WGS) entry which is preliminary data.</text>
</comment>
<evidence type="ECO:0000313" key="4">
    <source>
        <dbReference type="EMBL" id="KAF7844618.1"/>
    </source>
</evidence>
<keyword evidence="4" id="KW-0808">Transferase</keyword>
<accession>A0A834XJV4</accession>
<dbReference type="OrthoDB" id="1436265at2759"/>
<keyword evidence="2" id="KW-0812">Transmembrane</keyword>
<evidence type="ECO:0000313" key="5">
    <source>
        <dbReference type="Proteomes" id="UP000634136"/>
    </source>
</evidence>
<dbReference type="AlphaFoldDB" id="A0A834XJV4"/>
<keyword evidence="1" id="KW-0611">Plant defense</keyword>
<dbReference type="PANTHER" id="PTHR36766">
    <property type="entry name" value="PLANT BROAD-SPECTRUM MILDEW RESISTANCE PROTEIN RPW8"/>
    <property type="match status" value="1"/>
</dbReference>
<dbReference type="GO" id="GO:0043531">
    <property type="term" value="F:ADP binding"/>
    <property type="evidence" value="ECO:0007669"/>
    <property type="project" value="InterPro"/>
</dbReference>
<keyword evidence="2" id="KW-1133">Transmembrane helix</keyword>
<dbReference type="GO" id="GO:0006952">
    <property type="term" value="P:defense response"/>
    <property type="evidence" value="ECO:0007669"/>
    <property type="project" value="UniProtKB-KW"/>
</dbReference>
<proteinExistence type="predicted"/>
<dbReference type="GO" id="GO:0016301">
    <property type="term" value="F:kinase activity"/>
    <property type="evidence" value="ECO:0007669"/>
    <property type="project" value="UniProtKB-KW"/>
</dbReference>
<dbReference type="InterPro" id="IPR027417">
    <property type="entry name" value="P-loop_NTPase"/>
</dbReference>